<feature type="DNA-binding region" description="H-T-H motif" evidence="4">
    <location>
        <begin position="45"/>
        <end position="64"/>
    </location>
</feature>
<dbReference type="HOGENOM" id="CLU_069356_16_0_6"/>
<dbReference type="PANTHER" id="PTHR30055">
    <property type="entry name" value="HTH-TYPE TRANSCRIPTIONAL REGULATOR RUTR"/>
    <property type="match status" value="1"/>
</dbReference>
<dbReference type="Pfam" id="PF09209">
    <property type="entry name" value="CecR_C"/>
    <property type="match status" value="1"/>
</dbReference>
<dbReference type="PROSITE" id="PS50977">
    <property type="entry name" value="HTH_TETR_2"/>
    <property type="match status" value="1"/>
</dbReference>
<dbReference type="Gene3D" id="1.10.357.10">
    <property type="entry name" value="Tetracycline Repressor, domain 2"/>
    <property type="match status" value="1"/>
</dbReference>
<dbReference type="AlphaFoldDB" id="B4SJV1"/>
<evidence type="ECO:0000256" key="1">
    <source>
        <dbReference type="ARBA" id="ARBA00023015"/>
    </source>
</evidence>
<evidence type="ECO:0000313" key="7">
    <source>
        <dbReference type="Proteomes" id="UP000001867"/>
    </source>
</evidence>
<dbReference type="SUPFAM" id="SSF46689">
    <property type="entry name" value="Homeodomain-like"/>
    <property type="match status" value="1"/>
</dbReference>
<dbReference type="RefSeq" id="WP_006395489.1">
    <property type="nucleotide sequence ID" value="NC_011071.1"/>
</dbReference>
<accession>B4SJV1</accession>
<evidence type="ECO:0000313" key="6">
    <source>
        <dbReference type="EMBL" id="ACF53242.1"/>
    </source>
</evidence>
<name>B4SJV1_STRM5</name>
<protein>
    <submittedName>
        <fullName evidence="6">Transcriptional regulator TetR</fullName>
    </submittedName>
</protein>
<dbReference type="STRING" id="391008.Smal_3543"/>
<keyword evidence="3" id="KW-0804">Transcription</keyword>
<gene>
    <name evidence="6" type="ordered locus">Smal_3543</name>
</gene>
<dbReference type="Pfam" id="PF00440">
    <property type="entry name" value="TetR_N"/>
    <property type="match status" value="1"/>
</dbReference>
<dbReference type="KEGG" id="smt:Smal_3543"/>
<keyword evidence="1" id="KW-0805">Transcription regulation</keyword>
<dbReference type="GO" id="GO:0000976">
    <property type="term" value="F:transcription cis-regulatory region binding"/>
    <property type="evidence" value="ECO:0007669"/>
    <property type="project" value="TreeGrafter"/>
</dbReference>
<dbReference type="InterPro" id="IPR036271">
    <property type="entry name" value="Tet_transcr_reg_TetR-rel_C_sf"/>
</dbReference>
<dbReference type="Gene3D" id="1.10.10.60">
    <property type="entry name" value="Homeodomain-like"/>
    <property type="match status" value="1"/>
</dbReference>
<evidence type="ECO:0000259" key="5">
    <source>
        <dbReference type="PROSITE" id="PS50977"/>
    </source>
</evidence>
<reference evidence="6 7" key="1">
    <citation type="submission" date="2008-06" db="EMBL/GenBank/DDBJ databases">
        <title>Complete sequence of Stenotrophomonas maltophilia R551-3.</title>
        <authorList>
            <consortium name="US DOE Joint Genome Institute"/>
            <person name="Lucas S."/>
            <person name="Copeland A."/>
            <person name="Lapidus A."/>
            <person name="Glavina del Rio T."/>
            <person name="Dalin E."/>
            <person name="Tice H."/>
            <person name="Pitluck S."/>
            <person name="Chain P."/>
            <person name="Malfatti S."/>
            <person name="Shin M."/>
            <person name="Vergez L."/>
            <person name="Lang D."/>
            <person name="Schmutz J."/>
            <person name="Larimer F."/>
            <person name="Land M."/>
            <person name="Hauser L."/>
            <person name="Kyrpides N."/>
            <person name="Mikhailova N."/>
            <person name="Taghavi S."/>
            <person name="Monchy S."/>
            <person name="Newman L."/>
            <person name="Vangronsveld J."/>
            <person name="van der Lelie D."/>
            <person name="Richardson P."/>
        </authorList>
    </citation>
    <scope>NUCLEOTIDE SEQUENCE [LARGE SCALE GENOMIC DNA]</scope>
    <source>
        <strain evidence="6 7">R551-3</strain>
    </source>
</reference>
<dbReference type="EMBL" id="CP001111">
    <property type="protein sequence ID" value="ACF53242.1"/>
    <property type="molecule type" value="Genomic_DNA"/>
</dbReference>
<dbReference type="PANTHER" id="PTHR30055:SF234">
    <property type="entry name" value="HTH-TYPE TRANSCRIPTIONAL REGULATOR BETI"/>
    <property type="match status" value="1"/>
</dbReference>
<dbReference type="SUPFAM" id="SSF48498">
    <property type="entry name" value="Tetracyclin repressor-like, C-terminal domain"/>
    <property type="match status" value="1"/>
</dbReference>
<dbReference type="InterPro" id="IPR050109">
    <property type="entry name" value="HTH-type_TetR-like_transc_reg"/>
</dbReference>
<dbReference type="eggNOG" id="COG1309">
    <property type="taxonomic scope" value="Bacteria"/>
</dbReference>
<dbReference type="InterPro" id="IPR009057">
    <property type="entry name" value="Homeodomain-like_sf"/>
</dbReference>
<dbReference type="OrthoDB" id="2356263at2"/>
<evidence type="ECO:0000256" key="3">
    <source>
        <dbReference type="ARBA" id="ARBA00023163"/>
    </source>
</evidence>
<dbReference type="InterPro" id="IPR015292">
    <property type="entry name" value="Tscrpt_reg_YbiH_C"/>
</dbReference>
<keyword evidence="2 4" id="KW-0238">DNA-binding</keyword>
<sequence>MPEFIAHLQTPARRRAAETRSEQTRTRLLQAGLQLFSALGVEGVRTRQLVDIAGCSQSAIPYHFGGKLELYAAVLRRAAQAIAEQLPLPAVPPAGPRQAAQQLQRLMRAFVHALLAAPDASARTLLLAREQIQPTAAFARVHHELFGPLHAALAECVAHLRGADASSMETVLRTHALLGQAIVFAVSHGALQARLGETAAAADVETIAAIVGGMALAAARAAPA</sequence>
<dbReference type="Proteomes" id="UP000001867">
    <property type="component" value="Chromosome"/>
</dbReference>
<evidence type="ECO:0000256" key="2">
    <source>
        <dbReference type="ARBA" id="ARBA00023125"/>
    </source>
</evidence>
<dbReference type="GO" id="GO:0003700">
    <property type="term" value="F:DNA-binding transcription factor activity"/>
    <property type="evidence" value="ECO:0007669"/>
    <property type="project" value="TreeGrafter"/>
</dbReference>
<feature type="domain" description="HTH tetR-type" evidence="5">
    <location>
        <begin position="22"/>
        <end position="82"/>
    </location>
</feature>
<evidence type="ECO:0000256" key="4">
    <source>
        <dbReference type="PROSITE-ProRule" id="PRU00335"/>
    </source>
</evidence>
<organism evidence="6 7">
    <name type="scientific">Stenotrophomonas maltophilia (strain R551-3)</name>
    <dbReference type="NCBI Taxonomy" id="391008"/>
    <lineage>
        <taxon>Bacteria</taxon>
        <taxon>Pseudomonadati</taxon>
        <taxon>Pseudomonadota</taxon>
        <taxon>Gammaproteobacteria</taxon>
        <taxon>Lysobacterales</taxon>
        <taxon>Lysobacteraceae</taxon>
        <taxon>Stenotrophomonas</taxon>
        <taxon>Stenotrophomonas maltophilia group</taxon>
    </lineage>
</organism>
<dbReference type="InterPro" id="IPR001647">
    <property type="entry name" value="HTH_TetR"/>
</dbReference>
<proteinExistence type="predicted"/>